<dbReference type="EMBL" id="JAOCFT010000001">
    <property type="protein sequence ID" value="MDH1897837.1"/>
    <property type="molecule type" value="Genomic_DNA"/>
</dbReference>
<accession>A0AA42VBT4</accession>
<organism evidence="1 2">
    <name type="scientific">Aeromonas caviae</name>
    <name type="common">Aeromonas punctata</name>
    <dbReference type="NCBI Taxonomy" id="648"/>
    <lineage>
        <taxon>Bacteria</taxon>
        <taxon>Pseudomonadati</taxon>
        <taxon>Pseudomonadota</taxon>
        <taxon>Gammaproteobacteria</taxon>
        <taxon>Aeromonadales</taxon>
        <taxon>Aeromonadaceae</taxon>
        <taxon>Aeromonas</taxon>
    </lineage>
</organism>
<evidence type="ECO:0000313" key="1">
    <source>
        <dbReference type="EMBL" id="MDH1897837.1"/>
    </source>
</evidence>
<dbReference type="RefSeq" id="WP_279981366.1">
    <property type="nucleotide sequence ID" value="NZ_JAOCFT010000001.1"/>
</dbReference>
<gene>
    <name evidence="1" type="ORF">N5I07_09695</name>
</gene>
<reference evidence="1" key="1">
    <citation type="submission" date="2022-09" db="EMBL/GenBank/DDBJ databases">
        <title>Intensive care unit water sources are persistently colonized with multi-drug resistant bacteria and are the site of extensive horizontal gene transfer of antibiotic resistance genes.</title>
        <authorList>
            <person name="Diorio-Toth L."/>
        </authorList>
    </citation>
    <scope>NUCLEOTIDE SEQUENCE</scope>
    <source>
        <strain evidence="1">GD03796</strain>
    </source>
</reference>
<proteinExistence type="predicted"/>
<dbReference type="Proteomes" id="UP001160758">
    <property type="component" value="Unassembled WGS sequence"/>
</dbReference>
<name>A0AA42VBT4_AERCA</name>
<sequence length="98" mass="10498">MVTGARWQRAVSRLNVAVDQAMGIPAVVAGQPLTVLYDEQPDAFAQVATVLRELAVSSPPAGVRFKSGDKVEIPGMSLVTSVREPPFMRAGQLIIPIR</sequence>
<protein>
    <submittedName>
        <fullName evidence="1">Uncharacterized protein</fullName>
    </submittedName>
</protein>
<comment type="caution">
    <text evidence="1">The sequence shown here is derived from an EMBL/GenBank/DDBJ whole genome shotgun (WGS) entry which is preliminary data.</text>
</comment>
<dbReference type="AlphaFoldDB" id="A0AA42VBT4"/>
<evidence type="ECO:0000313" key="2">
    <source>
        <dbReference type="Proteomes" id="UP001160758"/>
    </source>
</evidence>